<feature type="transmembrane region" description="Helical" evidence="1">
    <location>
        <begin position="31"/>
        <end position="48"/>
    </location>
</feature>
<dbReference type="RefSeq" id="WP_230496074.1">
    <property type="nucleotide sequence ID" value="NZ_CAKJTG010000007.1"/>
</dbReference>
<feature type="transmembrane region" description="Helical" evidence="1">
    <location>
        <begin position="101"/>
        <end position="122"/>
    </location>
</feature>
<dbReference type="Pfam" id="PF06114">
    <property type="entry name" value="Peptidase_M78"/>
    <property type="match status" value="1"/>
</dbReference>
<feature type="transmembrane region" description="Helical" evidence="1">
    <location>
        <begin position="187"/>
        <end position="206"/>
    </location>
</feature>
<reference evidence="3" key="1">
    <citation type="submission" date="2021-10" db="EMBL/GenBank/DDBJ databases">
        <authorList>
            <person name="Criscuolo A."/>
        </authorList>
    </citation>
    <scope>NUCLEOTIDE SEQUENCE</scope>
    <source>
        <strain evidence="3">CIP111885</strain>
    </source>
</reference>
<dbReference type="InterPro" id="IPR010359">
    <property type="entry name" value="IrrE_HExxH"/>
</dbReference>
<sequence>MKGSKMKYSILFLPLLAIYLTFQFMKLPETFTNFNIALVVFLCFISILERRLVKFYTPLWFSFFIVVLGQLIFDENSIFYSLFYFGTGFVFTIVKKRGTSILNHLTTTSIGIIAIILGNEYYNRFTEQSYIDRYLTFIFLLILSIILANLYFYLEFNRTQSTYMYTILPILFKLVVIFPILSFYNYFNFFMITVLFFLYLFFLNFCRKTLLSISDTHVQELMDLIKQKHKIDILFMELGDIKGMFYPKKSIIAIDEKLDYPEQLQTIVHEYLHYYLNKKGKSHFLLDELLVTMLEGIVSWVVILKVKKGVNA</sequence>
<evidence type="ECO:0000313" key="3">
    <source>
        <dbReference type="EMBL" id="CAG9607816.1"/>
    </source>
</evidence>
<keyword evidence="1" id="KW-0812">Transmembrane</keyword>
<keyword evidence="4" id="KW-1185">Reference proteome</keyword>
<name>A0A9C7L986_9BACI</name>
<organism evidence="3 4">
    <name type="scientific">Pseudoneobacillus rhizosphaerae</name>
    <dbReference type="NCBI Taxonomy" id="2880968"/>
    <lineage>
        <taxon>Bacteria</taxon>
        <taxon>Bacillati</taxon>
        <taxon>Bacillota</taxon>
        <taxon>Bacilli</taxon>
        <taxon>Bacillales</taxon>
        <taxon>Bacillaceae</taxon>
        <taxon>Pseudoneobacillus</taxon>
    </lineage>
</organism>
<evidence type="ECO:0000256" key="1">
    <source>
        <dbReference type="SAM" id="Phobius"/>
    </source>
</evidence>
<feature type="transmembrane region" description="Helical" evidence="1">
    <location>
        <begin position="78"/>
        <end position="94"/>
    </location>
</feature>
<keyword evidence="1" id="KW-1133">Transmembrane helix</keyword>
<evidence type="ECO:0000259" key="2">
    <source>
        <dbReference type="Pfam" id="PF06114"/>
    </source>
</evidence>
<accession>A0A9C7L986</accession>
<feature type="transmembrane region" description="Helical" evidence="1">
    <location>
        <begin position="55"/>
        <end position="72"/>
    </location>
</feature>
<evidence type="ECO:0000313" key="4">
    <source>
        <dbReference type="Proteomes" id="UP000789845"/>
    </source>
</evidence>
<protein>
    <recommendedName>
        <fullName evidence="2">IrrE N-terminal-like domain-containing protein</fullName>
    </recommendedName>
</protein>
<keyword evidence="1" id="KW-0472">Membrane</keyword>
<feature type="transmembrane region" description="Helical" evidence="1">
    <location>
        <begin position="163"/>
        <end position="181"/>
    </location>
</feature>
<feature type="domain" description="IrrE N-terminal-like" evidence="2">
    <location>
        <begin position="227"/>
        <end position="282"/>
    </location>
</feature>
<feature type="transmembrane region" description="Helical" evidence="1">
    <location>
        <begin position="134"/>
        <end position="154"/>
    </location>
</feature>
<dbReference type="Gene3D" id="1.10.10.2910">
    <property type="match status" value="1"/>
</dbReference>
<gene>
    <name evidence="3" type="ORF">NEOCIP111885_01508</name>
</gene>
<dbReference type="EMBL" id="CAKJTG010000007">
    <property type="protein sequence ID" value="CAG9607816.1"/>
    <property type="molecule type" value="Genomic_DNA"/>
</dbReference>
<feature type="transmembrane region" description="Helical" evidence="1">
    <location>
        <begin position="7"/>
        <end position="25"/>
    </location>
</feature>
<proteinExistence type="predicted"/>
<dbReference type="AlphaFoldDB" id="A0A9C7L986"/>
<comment type="caution">
    <text evidence="3">The sequence shown here is derived from an EMBL/GenBank/DDBJ whole genome shotgun (WGS) entry which is preliminary data.</text>
</comment>
<dbReference type="Proteomes" id="UP000789845">
    <property type="component" value="Unassembled WGS sequence"/>
</dbReference>